<name>A0ABD5UZM5_9EURY</name>
<dbReference type="AlphaFoldDB" id="A0ABD5UZM5"/>
<comment type="caution">
    <text evidence="1">The sequence shown here is derived from an EMBL/GenBank/DDBJ whole genome shotgun (WGS) entry which is preliminary data.</text>
</comment>
<gene>
    <name evidence="1" type="ORF">ACFQGH_05200</name>
</gene>
<sequence>MEGSSSGGEYDRPRVSRRRFVKALGAGGIGAASASHLATEGFEGSKGEAVRIVYAHAREDPEDPTSLTPRTRTVSADWYDDLQAALASYEAFDWSSIEGVRNASVVPGEDGGRSSISVGALHEGAVERIGDLLDGTPVEGSILESSTGDEFETLEPARRFDPDGGVAVPGGVACGEAEGLATLAPAIYDPGSGERYFATAEHLYEDADIDELTLVTSEGRIEIGSVVRRYHSEDLALIAPTREFTPDHALDGDTTRRVAGQFTRLGLADLKARGVDIHKVGAMSGHTTGRIQAIDGISCVYGDPCKRGQLKWGSETEFTDGDSGSVSYAPDPEHPDEQVLVCGLNNARTWWPGEDYIWGTGAYALQEEYGYTF</sequence>
<reference evidence="1 2" key="1">
    <citation type="journal article" date="2019" name="Int. J. Syst. Evol. Microbiol.">
        <title>The Global Catalogue of Microorganisms (GCM) 10K type strain sequencing project: providing services to taxonomists for standard genome sequencing and annotation.</title>
        <authorList>
            <consortium name="The Broad Institute Genomics Platform"/>
            <consortium name="The Broad Institute Genome Sequencing Center for Infectious Disease"/>
            <person name="Wu L."/>
            <person name="Ma J."/>
        </authorList>
    </citation>
    <scope>NUCLEOTIDE SEQUENCE [LARGE SCALE GENOMIC DNA]</scope>
    <source>
        <strain evidence="1 2">CGMCC 1.3240</strain>
    </source>
</reference>
<proteinExistence type="predicted"/>
<protein>
    <submittedName>
        <fullName evidence="1">Twin-arginine translocation signal domain-containing protein</fullName>
    </submittedName>
</protein>
<keyword evidence="2" id="KW-1185">Reference proteome</keyword>
<organism evidence="1 2">
    <name type="scientific">Halalkalicoccus tibetensis</name>
    <dbReference type="NCBI Taxonomy" id="175632"/>
    <lineage>
        <taxon>Archaea</taxon>
        <taxon>Methanobacteriati</taxon>
        <taxon>Methanobacteriota</taxon>
        <taxon>Stenosarchaea group</taxon>
        <taxon>Halobacteria</taxon>
        <taxon>Halobacteriales</taxon>
        <taxon>Halococcaceae</taxon>
        <taxon>Halalkalicoccus</taxon>
    </lineage>
</organism>
<dbReference type="Proteomes" id="UP001596312">
    <property type="component" value="Unassembled WGS sequence"/>
</dbReference>
<dbReference type="PROSITE" id="PS51318">
    <property type="entry name" value="TAT"/>
    <property type="match status" value="1"/>
</dbReference>
<dbReference type="EMBL" id="JBHSXQ010000001">
    <property type="protein sequence ID" value="MFC6904592.1"/>
    <property type="molecule type" value="Genomic_DNA"/>
</dbReference>
<dbReference type="RefSeq" id="WP_340603097.1">
    <property type="nucleotide sequence ID" value="NZ_JBBMXV010000001.1"/>
</dbReference>
<dbReference type="InterPro" id="IPR019546">
    <property type="entry name" value="TAT_signal_bac_arc"/>
</dbReference>
<evidence type="ECO:0000313" key="1">
    <source>
        <dbReference type="EMBL" id="MFC6904592.1"/>
    </source>
</evidence>
<dbReference type="NCBIfam" id="TIGR01409">
    <property type="entry name" value="TAT_signal_seq"/>
    <property type="match status" value="1"/>
</dbReference>
<accession>A0ABD5UZM5</accession>
<evidence type="ECO:0000313" key="2">
    <source>
        <dbReference type="Proteomes" id="UP001596312"/>
    </source>
</evidence>
<dbReference type="InterPro" id="IPR006311">
    <property type="entry name" value="TAT_signal"/>
</dbReference>